<keyword evidence="4" id="KW-1185">Reference proteome</keyword>
<keyword evidence="2" id="KW-0812">Transmembrane</keyword>
<feature type="transmembrane region" description="Helical" evidence="2">
    <location>
        <begin position="402"/>
        <end position="425"/>
    </location>
</feature>
<keyword evidence="2" id="KW-1133">Transmembrane helix</keyword>
<proteinExistence type="predicted"/>
<evidence type="ECO:0000313" key="4">
    <source>
        <dbReference type="Proteomes" id="UP001642502"/>
    </source>
</evidence>
<sequence length="456" mass="49303">MARPRSSKASQKAADDDSITVAIDTPPSPPATRRKAYATTVEADAPKKTRGHRRSKSKSEYSQDGDGVGSDDDNKLIAAAANRAGRTRAKAAKTSSVASREVDRSLRKAKKVVSELSDTFEETRSWPLPGSLSYVSEGDLGELGRMAMWSIASLIVSAAARSLFGMLSTGWSQTWVTFPSHAYTADLSSIGSVLAMFASRMLRMTLSNGYLALPNLIALNVLYYGPIIFLLSTYYDVPLTATLFSEGIDFASDLVPLFLHRYVLRRTKEPLPEDEGDKNDGFLLYDNSISFDPVSYVYSSVLAAVLYAFTFVQACRLFLPKTLVVHFYGIATVEPARVYSLSPSTMPKLHELFSAVFQSVPTVLLNLACGTAARTFIFNHQYGLSDASPGFSHSAAFFRRVVALRTATLSLSVGLSIFLHCYYNIPGVDAVGAAAFASIWAVAPLLVGVGLASTGL</sequence>
<evidence type="ECO:0000313" key="3">
    <source>
        <dbReference type="EMBL" id="CAK7266023.1"/>
    </source>
</evidence>
<keyword evidence="2" id="KW-0472">Membrane</keyword>
<protein>
    <submittedName>
        <fullName evidence="3">Uncharacterized protein</fullName>
    </submittedName>
</protein>
<reference evidence="3 4" key="1">
    <citation type="submission" date="2024-01" db="EMBL/GenBank/DDBJ databases">
        <authorList>
            <person name="Allen C."/>
            <person name="Tagirdzhanova G."/>
        </authorList>
    </citation>
    <scope>NUCLEOTIDE SEQUENCE [LARGE SCALE GENOMIC DNA]</scope>
    <source>
        <strain evidence="3 4">CBS 119000</strain>
    </source>
</reference>
<feature type="transmembrane region" description="Helical" evidence="2">
    <location>
        <begin position="210"/>
        <end position="235"/>
    </location>
</feature>
<name>A0ABP0DEB3_9PEZI</name>
<feature type="region of interest" description="Disordered" evidence="1">
    <location>
        <begin position="1"/>
        <end position="74"/>
    </location>
</feature>
<comment type="caution">
    <text evidence="3">The sequence shown here is derived from an EMBL/GenBank/DDBJ whole genome shotgun (WGS) entry which is preliminary data.</text>
</comment>
<dbReference type="EMBL" id="CAWUON010000015">
    <property type="protein sequence ID" value="CAK7266023.1"/>
    <property type="molecule type" value="Genomic_DNA"/>
</dbReference>
<feature type="transmembrane region" description="Helical" evidence="2">
    <location>
        <begin position="431"/>
        <end position="452"/>
    </location>
</feature>
<dbReference type="Proteomes" id="UP001642502">
    <property type="component" value="Unassembled WGS sequence"/>
</dbReference>
<evidence type="ECO:0000256" key="2">
    <source>
        <dbReference type="SAM" id="Phobius"/>
    </source>
</evidence>
<gene>
    <name evidence="3" type="ORF">SEPCBS119000_001813</name>
</gene>
<feature type="transmembrane region" description="Helical" evidence="2">
    <location>
        <begin position="296"/>
        <end position="319"/>
    </location>
</feature>
<organism evidence="3 4">
    <name type="scientific">Sporothrix epigloea</name>
    <dbReference type="NCBI Taxonomy" id="1892477"/>
    <lineage>
        <taxon>Eukaryota</taxon>
        <taxon>Fungi</taxon>
        <taxon>Dikarya</taxon>
        <taxon>Ascomycota</taxon>
        <taxon>Pezizomycotina</taxon>
        <taxon>Sordariomycetes</taxon>
        <taxon>Sordariomycetidae</taxon>
        <taxon>Ophiostomatales</taxon>
        <taxon>Ophiostomataceae</taxon>
        <taxon>Sporothrix</taxon>
    </lineage>
</organism>
<accession>A0ABP0DEB3</accession>
<evidence type="ECO:0000256" key="1">
    <source>
        <dbReference type="SAM" id="MobiDB-lite"/>
    </source>
</evidence>